<organism evidence="1 2">
    <name type="scientific">Liquorilactobacillus vini DSM 20605</name>
    <dbReference type="NCBI Taxonomy" id="1133569"/>
    <lineage>
        <taxon>Bacteria</taxon>
        <taxon>Bacillati</taxon>
        <taxon>Bacillota</taxon>
        <taxon>Bacilli</taxon>
        <taxon>Lactobacillales</taxon>
        <taxon>Lactobacillaceae</taxon>
        <taxon>Liquorilactobacillus</taxon>
    </lineage>
</organism>
<evidence type="ECO:0000313" key="1">
    <source>
        <dbReference type="EMBL" id="KRM81326.1"/>
    </source>
</evidence>
<comment type="caution">
    <text evidence="1">The sequence shown here is derived from an EMBL/GenBank/DDBJ whole genome shotgun (WGS) entry which is preliminary data.</text>
</comment>
<dbReference type="InterPro" id="IPR010262">
    <property type="entry name" value="Arylsulfotransferase_bact"/>
</dbReference>
<gene>
    <name evidence="1" type="ORF">FD21_GL000860</name>
</gene>
<dbReference type="STRING" id="1133569.FD21_GL000860"/>
<dbReference type="PATRIC" id="fig|1133569.4.peg.946"/>
<keyword evidence="2" id="KW-1185">Reference proteome</keyword>
<name>A0A0R2BP93_9LACO</name>
<proteinExistence type="predicted"/>
<dbReference type="EMBL" id="AYYX01000227">
    <property type="protein sequence ID" value="KRM81326.1"/>
    <property type="molecule type" value="Genomic_DNA"/>
</dbReference>
<accession>A0A0R2BP93</accession>
<reference evidence="1 2" key="1">
    <citation type="journal article" date="2015" name="Genome Announc.">
        <title>Expanding the biotechnology potential of lactobacilli through comparative genomics of 213 strains and associated genera.</title>
        <authorList>
            <person name="Sun Z."/>
            <person name="Harris H.M."/>
            <person name="McCann A."/>
            <person name="Guo C."/>
            <person name="Argimon S."/>
            <person name="Zhang W."/>
            <person name="Yang X."/>
            <person name="Jeffery I.B."/>
            <person name="Cooney J.C."/>
            <person name="Kagawa T.F."/>
            <person name="Liu W."/>
            <person name="Song Y."/>
            <person name="Salvetti E."/>
            <person name="Wrobel A."/>
            <person name="Rasinkangas P."/>
            <person name="Parkhill J."/>
            <person name="Rea M.C."/>
            <person name="O'Sullivan O."/>
            <person name="Ritari J."/>
            <person name="Douillard F.P."/>
            <person name="Paul Ross R."/>
            <person name="Yang R."/>
            <person name="Briner A.E."/>
            <person name="Felis G.E."/>
            <person name="de Vos W.M."/>
            <person name="Barrangou R."/>
            <person name="Klaenhammer T.R."/>
            <person name="Caufield P.W."/>
            <person name="Cui Y."/>
            <person name="Zhang H."/>
            <person name="O'Toole P.W."/>
        </authorList>
    </citation>
    <scope>NUCLEOTIDE SEQUENCE [LARGE SCALE GENOMIC DNA]</scope>
    <source>
        <strain evidence="1 2">DSM 20605</strain>
    </source>
</reference>
<dbReference type="AlphaFoldDB" id="A0A0R2BP93"/>
<evidence type="ECO:0000313" key="2">
    <source>
        <dbReference type="Proteomes" id="UP000051576"/>
    </source>
</evidence>
<dbReference type="Proteomes" id="UP000051576">
    <property type="component" value="Unassembled WGS sequence"/>
</dbReference>
<protein>
    <submittedName>
        <fullName evidence="1">Uncharacterized protein</fullName>
    </submittedName>
</protein>
<dbReference type="GO" id="GO:0004062">
    <property type="term" value="F:aryl sulfotransferase activity"/>
    <property type="evidence" value="ECO:0007669"/>
    <property type="project" value="InterPro"/>
</dbReference>
<dbReference type="SUPFAM" id="SSF75011">
    <property type="entry name" value="3-carboxy-cis,cis-mucoante lactonizing enzyme"/>
    <property type="match status" value="1"/>
</dbReference>
<sequence length="138" mass="15736">MYAFIGDKNLTQRATYLVDNDGYIRGEIPLIGYNSLRLVQRGNYLYFAVNNDQIVKMDRLGRIIKSYSTKKSGYEIHHDFAVDSSGNLISLATSLQAKKREKRVEDQIIKISGQTGKVTRLLDFKKLMPALYKKATLV</sequence>
<dbReference type="Pfam" id="PF05935">
    <property type="entry name" value="Arylsulfotrans"/>
    <property type="match status" value="1"/>
</dbReference>
<dbReference type="eggNOG" id="ENOG502ZAQ1">
    <property type="taxonomic scope" value="Bacteria"/>
</dbReference>